<keyword evidence="1" id="KW-0472">Membrane</keyword>
<protein>
    <recommendedName>
        <fullName evidence="4">Glycosyltransferase family 1 protein</fullName>
    </recommendedName>
</protein>
<keyword evidence="1" id="KW-0812">Transmembrane</keyword>
<dbReference type="RefSeq" id="WP_263569925.1">
    <property type="nucleotide sequence ID" value="NZ_JAJIRN010000002.1"/>
</dbReference>
<comment type="caution">
    <text evidence="2">The sequence shown here is derived from an EMBL/GenBank/DDBJ whole genome shotgun (WGS) entry which is preliminary data.</text>
</comment>
<feature type="transmembrane region" description="Helical" evidence="1">
    <location>
        <begin position="356"/>
        <end position="376"/>
    </location>
</feature>
<evidence type="ECO:0000256" key="1">
    <source>
        <dbReference type="SAM" id="Phobius"/>
    </source>
</evidence>
<evidence type="ECO:0008006" key="4">
    <source>
        <dbReference type="Google" id="ProtNLM"/>
    </source>
</evidence>
<keyword evidence="3" id="KW-1185">Reference proteome</keyword>
<organism evidence="2 3">
    <name type="scientific">Roseateles oligotrophus</name>
    <dbReference type="NCBI Taxonomy" id="1769250"/>
    <lineage>
        <taxon>Bacteria</taxon>
        <taxon>Pseudomonadati</taxon>
        <taxon>Pseudomonadota</taxon>
        <taxon>Betaproteobacteria</taxon>
        <taxon>Burkholderiales</taxon>
        <taxon>Sphaerotilaceae</taxon>
        <taxon>Roseateles</taxon>
    </lineage>
</organism>
<accession>A0ABT2YB73</accession>
<evidence type="ECO:0000313" key="3">
    <source>
        <dbReference type="Proteomes" id="UP001209701"/>
    </source>
</evidence>
<sequence length="377" mass="41712">MDLKSVVQEARDRLLGIDVVEDNPYAPQPYVFSELAACLCASIRQLGFADCKHVVNQVDQDRLALVFMPNPGWESLVSRLNPRLTVLINLEQLGSESALISNGYIDELARWPVLDYSSANIEFLRQRHGAKQLAFELPFVPGPAAIFRPALAVEKSVDVLFFGTLSDRRSLIIEQLRAAGLSVEVVAGAYAWELSPAVMRARMVLHIHYYATKLFPISRMLQPVANGVPVVCETSVHAALSDWSSSGMVFADYEELVATCQALLHSPHRQLDAVQRTLRFARHLDFETPFMALLQGLSQRDAQTPAKVCAAAAGGGLSHEEIDTILRLEATQLPPPADTRPAPIALAQRRPNDGRFGRIGMLIYLAFVLFSLWQTLK</sequence>
<gene>
    <name evidence="2" type="ORF">LNV07_04200</name>
</gene>
<dbReference type="Proteomes" id="UP001209701">
    <property type="component" value="Unassembled WGS sequence"/>
</dbReference>
<dbReference type="EMBL" id="JAJIRN010000002">
    <property type="protein sequence ID" value="MCV2367294.1"/>
    <property type="molecule type" value="Genomic_DNA"/>
</dbReference>
<proteinExistence type="predicted"/>
<keyword evidence="1" id="KW-1133">Transmembrane helix</keyword>
<name>A0ABT2YB73_9BURK</name>
<reference evidence="2 3" key="1">
    <citation type="submission" date="2021-11" db="EMBL/GenBank/DDBJ databases">
        <authorList>
            <person name="Liang Q."/>
            <person name="Mou H."/>
            <person name="Liu Z."/>
        </authorList>
    </citation>
    <scope>NUCLEOTIDE SEQUENCE [LARGE SCALE GENOMIC DNA]</scope>
    <source>
        <strain evidence="2 3">CHU3</strain>
    </source>
</reference>
<evidence type="ECO:0000313" key="2">
    <source>
        <dbReference type="EMBL" id="MCV2367294.1"/>
    </source>
</evidence>